<evidence type="ECO:0000313" key="8">
    <source>
        <dbReference type="Proteomes" id="UP001301388"/>
    </source>
</evidence>
<sequence length="1181" mass="135939">MTLKVREGGRDGGLLPTRSQLAEISRAFNREFCYTPVVVVFKYAGADGEYLAFANTERSKYKRNQEGEKAGKVTLLRDVSISNIHAAHEKIIFGDKNFKGLKIDPIKINSFKKLYDYWQTVFSLQALNDQFYADLQDWFYYASQQIKLPFRPDYVPEKENIKNFLVRLLARTMFCWFIKEKGLIKPEILELRDWDGRVYPLVRDFEDENFLESNSYYRGVLQNIFFNSLNQKDKKSLKDFKWIKYLHSDFQIEWFTAIPYLNGGIFDKLDDDNAKESIEDTVMRVPNFLFYGIETEENVAKGKAKKLEVSKVYHKGLNGIFKSYKFTLEENTPYDEDIALDPELLGLVFENLLAELDPNLEENTIKSIRKQTGSYYTPRKVIQEMVNESLFIYLKKHTALENVETLRKLVYENILENADNAFCEGVVNGIDRFKVLDPACGSGAFPMGVLHRLVDILKLVDSDNSKWLRLKLQPVDVNYRDEFEKTLKQHLDDYSRKLGIIRDSIYGIDIQPLAVQITKLRFFISLLIDQKVEKGITPMPNIETKIICANSLKNIKPDLFSTDAIAKLKVARLKYYKPDLSLEEKRSVTDDIVTVLDGAFPSFSTEIMGKHIAGQNKELLRHWFTHATVAAPFFNLEFFYPELEGQGFDCVIGNPPYGGTKIGDDVRKDLGIDSKDPYGAFIARFLASCDKQTPLKDGGVLAYIVSDTFMTIKSHHALRRQMMDNYIHKMIRVHPDTFKATVNTAIIICERNRSKSFNQDHVCQMVDMTNVSVHDSYSRFVELLGLARGVDFGVVRDCVSNEEYGIYYYPQGLIRTNSNLPFFVASPKLFALMNDSNDPSCMPKTVEQEIGGKRVKVRKIEMNGKEIQVVKLGDIADVKQGLATGDNQAYLFQNPDARGNYRSIEDFREYLLTEEDLDKIRNNDNLRLEVINKGISKDDLSSQRYFGGRYIVPYDKGGESDSDDGWMPNYFVPTDYFIDWSEWSINRMKTYTIAQRIREYQEKTSIKSHYETTNAAIIRSPDTYFIKGIIYSRTGNYAPTFRVATGSVFDTKSCTLSFSKESFVICSLAYCSSKLLKFFFKNFQGHTVDAQVDDLKVSSFPLNILGCPAINQLSHSIIQKQKIDPYYDYASHEQIEIDQLVYEAYGLNSEDIAEVENWYARRYPKLSQAQKANLRKLNTTI</sequence>
<name>A0ABU5TQ34_9CYAN</name>
<dbReference type="SUPFAM" id="SSF53335">
    <property type="entry name" value="S-adenosyl-L-methionine-dependent methyltransferases"/>
    <property type="match status" value="1"/>
</dbReference>
<accession>A0ABU5TQ34</accession>
<dbReference type="PROSITE" id="PS00092">
    <property type="entry name" value="N6_MTASE"/>
    <property type="match status" value="1"/>
</dbReference>
<dbReference type="Proteomes" id="UP001301388">
    <property type="component" value="Unassembled WGS sequence"/>
</dbReference>
<reference evidence="7 8" key="1">
    <citation type="submission" date="2023-12" db="EMBL/GenBank/DDBJ databases">
        <title>Baltic Sea Cyanobacteria.</title>
        <authorList>
            <person name="Delbaje E."/>
            <person name="Fewer D.P."/>
            <person name="Shishido T.K."/>
        </authorList>
    </citation>
    <scope>NUCLEOTIDE SEQUENCE [LARGE SCALE GENOMIC DNA]</scope>
    <source>
        <strain evidence="7 8">UHCC 0370</strain>
    </source>
</reference>
<dbReference type="RefSeq" id="WP_323263394.1">
    <property type="nucleotide sequence ID" value="NZ_JAYGIE010000121.1"/>
</dbReference>
<keyword evidence="2" id="KW-0489">Methyltransferase</keyword>
<dbReference type="EC" id="2.1.1.72" evidence="1"/>
<evidence type="ECO:0000256" key="5">
    <source>
        <dbReference type="ARBA" id="ARBA00047942"/>
    </source>
</evidence>
<evidence type="ECO:0000259" key="6">
    <source>
        <dbReference type="Pfam" id="PF07669"/>
    </source>
</evidence>
<dbReference type="PANTHER" id="PTHR33841:SF1">
    <property type="entry name" value="DNA METHYLTRANSFERASE A"/>
    <property type="match status" value="1"/>
</dbReference>
<organism evidence="7 8">
    <name type="scientific">Pseudanabaena galeata UHCC 0370</name>
    <dbReference type="NCBI Taxonomy" id="3110310"/>
    <lineage>
        <taxon>Bacteria</taxon>
        <taxon>Bacillati</taxon>
        <taxon>Cyanobacteriota</taxon>
        <taxon>Cyanophyceae</taxon>
        <taxon>Pseudanabaenales</taxon>
        <taxon>Pseudanabaenaceae</taxon>
        <taxon>Pseudanabaena</taxon>
    </lineage>
</organism>
<dbReference type="PANTHER" id="PTHR33841">
    <property type="entry name" value="DNA METHYLTRANSFERASE YEEA-RELATED"/>
    <property type="match status" value="1"/>
</dbReference>
<keyword evidence="4" id="KW-0949">S-adenosyl-L-methionine</keyword>
<dbReference type="InterPro" id="IPR011639">
    <property type="entry name" value="MethylTrfase_TaqI-like_dom"/>
</dbReference>
<evidence type="ECO:0000256" key="4">
    <source>
        <dbReference type="ARBA" id="ARBA00022691"/>
    </source>
</evidence>
<proteinExistence type="predicted"/>
<dbReference type="PRINTS" id="PR00507">
    <property type="entry name" value="N12N6MTFRASE"/>
</dbReference>
<comment type="caution">
    <text evidence="7">The sequence shown here is derived from an EMBL/GenBank/DDBJ whole genome shotgun (WGS) entry which is preliminary data.</text>
</comment>
<dbReference type="InterPro" id="IPR002052">
    <property type="entry name" value="DNA_methylase_N6_adenine_CS"/>
</dbReference>
<comment type="catalytic activity">
    <reaction evidence="5">
        <text>a 2'-deoxyadenosine in DNA + S-adenosyl-L-methionine = an N(6)-methyl-2'-deoxyadenosine in DNA + S-adenosyl-L-homocysteine + H(+)</text>
        <dbReference type="Rhea" id="RHEA:15197"/>
        <dbReference type="Rhea" id="RHEA-COMP:12418"/>
        <dbReference type="Rhea" id="RHEA-COMP:12419"/>
        <dbReference type="ChEBI" id="CHEBI:15378"/>
        <dbReference type="ChEBI" id="CHEBI:57856"/>
        <dbReference type="ChEBI" id="CHEBI:59789"/>
        <dbReference type="ChEBI" id="CHEBI:90615"/>
        <dbReference type="ChEBI" id="CHEBI:90616"/>
        <dbReference type="EC" id="2.1.1.72"/>
    </reaction>
</comment>
<keyword evidence="8" id="KW-1185">Reference proteome</keyword>
<evidence type="ECO:0000256" key="1">
    <source>
        <dbReference type="ARBA" id="ARBA00011900"/>
    </source>
</evidence>
<dbReference type="InterPro" id="IPR029063">
    <property type="entry name" value="SAM-dependent_MTases_sf"/>
</dbReference>
<feature type="domain" description="Type II methyltransferase M.TaqI-like" evidence="6">
    <location>
        <begin position="504"/>
        <end position="732"/>
    </location>
</feature>
<evidence type="ECO:0000256" key="2">
    <source>
        <dbReference type="ARBA" id="ARBA00022603"/>
    </source>
</evidence>
<evidence type="ECO:0000256" key="3">
    <source>
        <dbReference type="ARBA" id="ARBA00022679"/>
    </source>
</evidence>
<protein>
    <recommendedName>
        <fullName evidence="1">site-specific DNA-methyltransferase (adenine-specific)</fullName>
        <ecNumber evidence="1">2.1.1.72</ecNumber>
    </recommendedName>
</protein>
<gene>
    <name evidence="7" type="ORF">VB774_22375</name>
</gene>
<evidence type="ECO:0000313" key="7">
    <source>
        <dbReference type="EMBL" id="MEA5480389.1"/>
    </source>
</evidence>
<dbReference type="Pfam" id="PF07669">
    <property type="entry name" value="Eco57I"/>
    <property type="match status" value="1"/>
</dbReference>
<dbReference type="EMBL" id="JAYGIE010000121">
    <property type="protein sequence ID" value="MEA5480389.1"/>
    <property type="molecule type" value="Genomic_DNA"/>
</dbReference>
<keyword evidence="3" id="KW-0808">Transferase</keyword>
<dbReference type="Gene3D" id="3.40.50.150">
    <property type="entry name" value="Vaccinia Virus protein VP39"/>
    <property type="match status" value="1"/>
</dbReference>
<dbReference type="InterPro" id="IPR050953">
    <property type="entry name" value="N4_N6_ade-DNA_methylase"/>
</dbReference>